<accession>A0ABU1JX67</accession>
<comment type="caution">
    <text evidence="1">The sequence shown here is derived from an EMBL/GenBank/DDBJ whole genome shotgun (WGS) entry which is preliminary data.</text>
</comment>
<gene>
    <name evidence="1" type="ORF">E9232_005764</name>
</gene>
<dbReference type="PANTHER" id="PTHR12993:SF11">
    <property type="entry name" value="N-ACETYLGLUCOSAMINYL-PHOSPHATIDYLINOSITOL DE-N-ACETYLASE"/>
    <property type="match status" value="1"/>
</dbReference>
<evidence type="ECO:0000313" key="1">
    <source>
        <dbReference type="EMBL" id="MDR6293214.1"/>
    </source>
</evidence>
<dbReference type="InterPro" id="IPR003737">
    <property type="entry name" value="GlcNAc_PI_deacetylase-related"/>
</dbReference>
<dbReference type="Proteomes" id="UP001262410">
    <property type="component" value="Unassembled WGS sequence"/>
</dbReference>
<dbReference type="EMBL" id="JAVDPW010000011">
    <property type="protein sequence ID" value="MDR6293214.1"/>
    <property type="molecule type" value="Genomic_DNA"/>
</dbReference>
<dbReference type="RefSeq" id="WP_309799985.1">
    <property type="nucleotide sequence ID" value="NZ_JAVDPW010000011.1"/>
</dbReference>
<organism evidence="1 2">
    <name type="scientific">Inquilinus ginsengisoli</name>
    <dbReference type="NCBI Taxonomy" id="363840"/>
    <lineage>
        <taxon>Bacteria</taxon>
        <taxon>Pseudomonadati</taxon>
        <taxon>Pseudomonadota</taxon>
        <taxon>Alphaproteobacteria</taxon>
        <taxon>Rhodospirillales</taxon>
        <taxon>Rhodospirillaceae</taxon>
        <taxon>Inquilinus</taxon>
    </lineage>
</organism>
<reference evidence="1 2" key="1">
    <citation type="submission" date="2023-07" db="EMBL/GenBank/DDBJ databases">
        <title>Sorghum-associated microbial communities from plants grown in Nebraska, USA.</title>
        <authorList>
            <person name="Schachtman D."/>
        </authorList>
    </citation>
    <scope>NUCLEOTIDE SEQUENCE [LARGE SCALE GENOMIC DNA]</scope>
    <source>
        <strain evidence="1 2">584</strain>
    </source>
</reference>
<dbReference type="SUPFAM" id="SSF52317">
    <property type="entry name" value="Class I glutamine amidotransferase-like"/>
    <property type="match status" value="1"/>
</dbReference>
<dbReference type="PANTHER" id="PTHR12993">
    <property type="entry name" value="N-ACETYLGLUCOSAMINYL-PHOSPHATIDYLINOSITOL DE-N-ACETYLASE-RELATED"/>
    <property type="match status" value="1"/>
</dbReference>
<protein>
    <submittedName>
        <fullName evidence="1">LmbE family N-acetylglucosaminyl deacetylase</fullName>
    </submittedName>
</protein>
<name>A0ABU1JX67_9PROT</name>
<dbReference type="InterPro" id="IPR024078">
    <property type="entry name" value="LmbE-like_dom_sf"/>
</dbReference>
<dbReference type="SUPFAM" id="SSF102588">
    <property type="entry name" value="LmbE-like"/>
    <property type="match status" value="1"/>
</dbReference>
<dbReference type="InterPro" id="IPR029062">
    <property type="entry name" value="Class_I_gatase-like"/>
</dbReference>
<evidence type="ECO:0000313" key="2">
    <source>
        <dbReference type="Proteomes" id="UP001262410"/>
    </source>
</evidence>
<proteinExistence type="predicted"/>
<dbReference type="Gene3D" id="3.40.50.10320">
    <property type="entry name" value="LmbE-like"/>
    <property type="match status" value="1"/>
</dbReference>
<dbReference type="Pfam" id="PF02585">
    <property type="entry name" value="PIG-L"/>
    <property type="match status" value="1"/>
</dbReference>
<sequence>MPADEALIRRQMAQPSVLRLHRALSRLKSTVTLLDTGAHPDDESSAMLAALSLRDGVRVVLLCSTRGEGGQNAIGPERGGDLAALRSREMEEAARVLDAGVTWIGHGPDDPVHDFGFSKSGVDTLRRWGHERVVERLVRAIRTERPDIVIPTFLDVPGQHGHHRAMTQASREAVELAGDPAAFPQHAAAGLAPWSAAKFYLPAWSGKSASYDDDLPPPEATVTVQAGDRDPVAGATHAQIGQWSRLAHRTQGMGVWREAVPSPWPLHRAYAVPGMPAMETSIMDGLPATVAALADAVDGIECQASLRTAQAAIDRAIAAWPDSDAVAAAAAQALTAIRAVLASRPEQAAPILDHRLRRKVRELEQVLFVASGLDVRAFAEPAEIAPGGTFAITALHAADASATEIALAPRLPGGWAWETDSATGEFRIHVPDDAPITLPFAPGFDPLGGNGLASVEVTFTLAEVRAKATIDLDEPVRVLPAASVTPASDAIVVNLARPSAPRPLGLRLQSLRGTAAAARSIGITAPAGWESSGPGSVEVPGDAGVASIETVLTPPTTAGLHEAVVTVDGQPGWSVRRMNYPHLGPVVRAAPAILRLRTLEVALPDGVRVGVVGGGSDRADAWLRQVGLAVDPIDAGTLTGGDLGDWDTILVGVFAFRTRPELAAATARLHRWVRDGGHLVTLYHRPIDAWAPQSTPLAPLTIGHPSYRWRVTDPAAPVRVLRPDHPLLTGPNPIGDADWAGWDKERGLYFASGWDPAYEALLAIGDPGETPLQGGLLSGRFGQGRHTHVALALHHQLDRLVPGAFRLMANLMQRA</sequence>
<keyword evidence="2" id="KW-1185">Reference proteome</keyword>